<evidence type="ECO:0000256" key="4">
    <source>
        <dbReference type="PROSITE-ProRule" id="PRU01161"/>
    </source>
</evidence>
<evidence type="ECO:0000259" key="5">
    <source>
        <dbReference type="PROSITE" id="PS51635"/>
    </source>
</evidence>
<evidence type="ECO:0000313" key="7">
    <source>
        <dbReference type="Proteomes" id="UP001606300"/>
    </source>
</evidence>
<feature type="active site" description="Proton acceptor" evidence="4">
    <location>
        <position position="222"/>
    </location>
</feature>
<dbReference type="PANTHER" id="PTHR14226:SF78">
    <property type="entry name" value="SLR0060 PROTEIN"/>
    <property type="match status" value="1"/>
</dbReference>
<dbReference type="PROSITE" id="PS51635">
    <property type="entry name" value="PNPLA"/>
    <property type="match status" value="1"/>
</dbReference>
<dbReference type="SUPFAM" id="SSF52151">
    <property type="entry name" value="FabD/lysophospholipase-like"/>
    <property type="match status" value="1"/>
</dbReference>
<keyword evidence="1 4" id="KW-0378">Hydrolase</keyword>
<dbReference type="Pfam" id="PF01734">
    <property type="entry name" value="Patatin"/>
    <property type="match status" value="1"/>
</dbReference>
<comment type="caution">
    <text evidence="6">The sequence shown here is derived from an EMBL/GenBank/DDBJ whole genome shotgun (WGS) entry which is preliminary data.</text>
</comment>
<dbReference type="RefSeq" id="WP_394473055.1">
    <property type="nucleotide sequence ID" value="NZ_JBIGHY010000014.1"/>
</dbReference>
<dbReference type="InterPro" id="IPR002641">
    <property type="entry name" value="PNPLA_dom"/>
</dbReference>
<evidence type="ECO:0000313" key="6">
    <source>
        <dbReference type="EMBL" id="MFG6416997.1"/>
    </source>
</evidence>
<reference evidence="6 7" key="1">
    <citation type="submission" date="2024-09" db="EMBL/GenBank/DDBJ databases">
        <title>Novel species of the genus Pelomonas and Roseateles isolated from streams.</title>
        <authorList>
            <person name="Lu H."/>
        </authorList>
    </citation>
    <scope>NUCLEOTIDE SEQUENCE [LARGE SCALE GENOMIC DNA]</scope>
    <source>
        <strain evidence="6 7">DC23W</strain>
    </source>
</reference>
<feature type="domain" description="PNPLA" evidence="5">
    <location>
        <begin position="13"/>
        <end position="235"/>
    </location>
</feature>
<organism evidence="6 7">
    <name type="scientific">Pelomonas dachongensis</name>
    <dbReference type="NCBI Taxonomy" id="3299029"/>
    <lineage>
        <taxon>Bacteria</taxon>
        <taxon>Pseudomonadati</taxon>
        <taxon>Pseudomonadota</taxon>
        <taxon>Betaproteobacteria</taxon>
        <taxon>Burkholderiales</taxon>
        <taxon>Sphaerotilaceae</taxon>
        <taxon>Roseateles</taxon>
    </lineage>
</organism>
<evidence type="ECO:0000256" key="1">
    <source>
        <dbReference type="ARBA" id="ARBA00022801"/>
    </source>
</evidence>
<name>A0ABW7EU10_9BURK</name>
<keyword evidence="3 4" id="KW-0443">Lipid metabolism</keyword>
<evidence type="ECO:0000256" key="3">
    <source>
        <dbReference type="ARBA" id="ARBA00023098"/>
    </source>
</evidence>
<accession>A0ABW7EU10</accession>
<proteinExistence type="predicted"/>
<dbReference type="PANTHER" id="PTHR14226">
    <property type="entry name" value="NEUROPATHY TARGET ESTERASE/SWISS CHEESE D.MELANOGASTER"/>
    <property type="match status" value="1"/>
</dbReference>
<sequence length="374" mass="40547">MPKAATSDEIGLALSGGGFRATLFHVGSLWRLNELGWLPKVNRYSSVSGGSITAALLGLRWHELQFDAQGISPHFVSKIATPLRTFCSKGIDVSAGLEGLLSFHSSISDKVTEKYADGLFGNATLQDFPKGAGAPRFTLYATNLQTGSSFRFSQPFLADYRIGMIEKPTLSLASAVAASSAFPPVLSPVILKFPANAWKPLEGADCFSDELVELRTQVSLTDGGVYDNLGLEGIWDRCGTVLVSDAGAPLDVVPSAAAAWTEQSLRVMDIVTNQARALRKRRLVNDFIDQVRKGSYWGIRTRIDDYGLASALMKDSKKSDGLCQIRTRLNTFTAQEQGYLINWGYALADAAMRKHVVPGVASTPQWPVPEFHLG</sequence>
<dbReference type="Proteomes" id="UP001606300">
    <property type="component" value="Unassembled WGS sequence"/>
</dbReference>
<feature type="active site" description="Nucleophile" evidence="4">
    <location>
        <position position="48"/>
    </location>
</feature>
<dbReference type="InterPro" id="IPR050301">
    <property type="entry name" value="NTE"/>
</dbReference>
<comment type="caution">
    <text evidence="4">Lacks conserved residue(s) required for the propagation of feature annotation.</text>
</comment>
<protein>
    <submittedName>
        <fullName evidence="6">Patatin-like phospholipase family protein</fullName>
    </submittedName>
</protein>
<dbReference type="Gene3D" id="3.40.1090.10">
    <property type="entry name" value="Cytosolic phospholipase A2 catalytic domain"/>
    <property type="match status" value="2"/>
</dbReference>
<keyword evidence="2 4" id="KW-0442">Lipid degradation</keyword>
<gene>
    <name evidence="6" type="ORF">ACG02S_24175</name>
</gene>
<dbReference type="InterPro" id="IPR016035">
    <property type="entry name" value="Acyl_Trfase/lysoPLipase"/>
</dbReference>
<dbReference type="EMBL" id="JBIGHY010000014">
    <property type="protein sequence ID" value="MFG6416997.1"/>
    <property type="molecule type" value="Genomic_DNA"/>
</dbReference>
<evidence type="ECO:0000256" key="2">
    <source>
        <dbReference type="ARBA" id="ARBA00022963"/>
    </source>
</evidence>
<keyword evidence="7" id="KW-1185">Reference proteome</keyword>
<feature type="short sequence motif" description="DGA/G" evidence="4">
    <location>
        <begin position="222"/>
        <end position="224"/>
    </location>
</feature>